<dbReference type="PANTHER" id="PTHR43833:SF9">
    <property type="entry name" value="POTASSIUM CHANNEL PROTEIN YUGO-RELATED"/>
    <property type="match status" value="1"/>
</dbReference>
<protein>
    <submittedName>
        <fullName evidence="5">Potassium channel protein</fullName>
    </submittedName>
</protein>
<keyword evidence="5" id="KW-0406">Ion transport</keyword>
<keyword evidence="2" id="KW-0472">Membrane</keyword>
<feature type="transmembrane region" description="Helical" evidence="2">
    <location>
        <begin position="61"/>
        <end position="81"/>
    </location>
</feature>
<dbReference type="GO" id="GO:0008324">
    <property type="term" value="F:monoatomic cation transmembrane transporter activity"/>
    <property type="evidence" value="ECO:0007669"/>
    <property type="project" value="InterPro"/>
</dbReference>
<dbReference type="PROSITE" id="PS51201">
    <property type="entry name" value="RCK_N"/>
    <property type="match status" value="1"/>
</dbReference>
<dbReference type="SUPFAM" id="SSF81324">
    <property type="entry name" value="Voltage-gated potassium channels"/>
    <property type="match status" value="1"/>
</dbReference>
<accession>A0A7V5P0V4</accession>
<dbReference type="Pfam" id="PF02080">
    <property type="entry name" value="TrkA_C"/>
    <property type="match status" value="1"/>
</dbReference>
<sequence length="339" mass="38023">MNLVERLFLAFALLVFVLLVGTLGYFLIEGWDLFDAFYMTIITLSTVGFGEVHPLSEAGRLFTIFLIFAGVGIAFYVFTMVTETIISGQLQDFLGRRRLEAKLEALHEHYIICGYGRIGRHICHIIAKEVPFVIVEKDPEVIKEIEKEGFLYLEGDATQEEVLKRVGIDRAKGLVSVLRSDADNVYITLTARSLNPKLFILARADEEHVEKKLKRAGADKVVSPYLIGARRMALIILRPAVTDFLELVTPEQNLELQLEEIRISDRSDLVGKTLLESGIRKFSGVIILAVKKVTGEMVFNPPPNYLFEAGDVLVALGDRKGLSLLEEVASGERKLTEFY</sequence>
<evidence type="ECO:0000259" key="4">
    <source>
        <dbReference type="PROSITE" id="PS51202"/>
    </source>
</evidence>
<dbReference type="InterPro" id="IPR050721">
    <property type="entry name" value="Trk_Ktr_HKT_K-transport"/>
</dbReference>
<feature type="domain" description="RCK C-terminal" evidence="4">
    <location>
        <begin position="245"/>
        <end position="331"/>
    </location>
</feature>
<dbReference type="InterPro" id="IPR003148">
    <property type="entry name" value="RCK_N"/>
</dbReference>
<name>A0A7V5P0V4_9BACT</name>
<dbReference type="Proteomes" id="UP000886101">
    <property type="component" value="Unassembled WGS sequence"/>
</dbReference>
<gene>
    <name evidence="5" type="ORF">ENJ96_07810</name>
</gene>
<dbReference type="InterPro" id="IPR036721">
    <property type="entry name" value="RCK_C_sf"/>
</dbReference>
<dbReference type="InterPro" id="IPR036291">
    <property type="entry name" value="NAD(P)-bd_dom_sf"/>
</dbReference>
<keyword evidence="5" id="KW-0407">Ion channel</keyword>
<dbReference type="GO" id="GO:0005886">
    <property type="term" value="C:plasma membrane"/>
    <property type="evidence" value="ECO:0007669"/>
    <property type="project" value="UniProtKB-SubCell"/>
</dbReference>
<keyword evidence="2" id="KW-0812">Transmembrane</keyword>
<dbReference type="GO" id="GO:0006813">
    <property type="term" value="P:potassium ion transport"/>
    <property type="evidence" value="ECO:0007669"/>
    <property type="project" value="InterPro"/>
</dbReference>
<comment type="caution">
    <text evidence="5">The sequence shown here is derived from an EMBL/GenBank/DDBJ whole genome shotgun (WGS) entry which is preliminary data.</text>
</comment>
<dbReference type="SUPFAM" id="SSF116726">
    <property type="entry name" value="TrkA C-terminal domain-like"/>
    <property type="match status" value="1"/>
</dbReference>
<dbReference type="PANTHER" id="PTHR43833">
    <property type="entry name" value="POTASSIUM CHANNEL PROTEIN 2-RELATED-RELATED"/>
    <property type="match status" value="1"/>
</dbReference>
<dbReference type="Gene3D" id="1.10.287.70">
    <property type="match status" value="1"/>
</dbReference>
<proteinExistence type="predicted"/>
<comment type="subcellular location">
    <subcellularLocation>
        <location evidence="1">Cell membrane</location>
        <topology evidence="1">Multi-pass membrane protein</topology>
    </subcellularLocation>
</comment>
<dbReference type="InterPro" id="IPR006037">
    <property type="entry name" value="RCK_C"/>
</dbReference>
<dbReference type="Pfam" id="PF02254">
    <property type="entry name" value="TrkA_N"/>
    <property type="match status" value="1"/>
</dbReference>
<feature type="transmembrane region" description="Helical" evidence="2">
    <location>
        <begin position="33"/>
        <end position="49"/>
    </location>
</feature>
<evidence type="ECO:0000256" key="2">
    <source>
        <dbReference type="SAM" id="Phobius"/>
    </source>
</evidence>
<dbReference type="AlphaFoldDB" id="A0A7V5P0V4"/>
<dbReference type="Pfam" id="PF07885">
    <property type="entry name" value="Ion_trans_2"/>
    <property type="match status" value="1"/>
</dbReference>
<dbReference type="InterPro" id="IPR013099">
    <property type="entry name" value="K_chnl_dom"/>
</dbReference>
<organism evidence="5">
    <name type="scientific">Thermodesulfatator atlanticus</name>
    <dbReference type="NCBI Taxonomy" id="501497"/>
    <lineage>
        <taxon>Bacteria</taxon>
        <taxon>Pseudomonadati</taxon>
        <taxon>Thermodesulfobacteriota</taxon>
        <taxon>Thermodesulfobacteria</taxon>
        <taxon>Thermodesulfobacteriales</taxon>
        <taxon>Thermodesulfatatoraceae</taxon>
        <taxon>Thermodesulfatator</taxon>
    </lineage>
</organism>
<dbReference type="SUPFAM" id="SSF51735">
    <property type="entry name" value="NAD(P)-binding Rossmann-fold domains"/>
    <property type="match status" value="1"/>
</dbReference>
<feature type="domain" description="RCK N-terminal" evidence="3">
    <location>
        <begin position="107"/>
        <end position="222"/>
    </location>
</feature>
<dbReference type="PROSITE" id="PS51202">
    <property type="entry name" value="RCK_C"/>
    <property type="match status" value="1"/>
</dbReference>
<dbReference type="Gene3D" id="3.40.50.720">
    <property type="entry name" value="NAD(P)-binding Rossmann-like Domain"/>
    <property type="match status" value="1"/>
</dbReference>
<keyword evidence="2" id="KW-1133">Transmembrane helix</keyword>
<keyword evidence="5" id="KW-0813">Transport</keyword>
<dbReference type="EMBL" id="DROK01000230">
    <property type="protein sequence ID" value="HHI97745.1"/>
    <property type="molecule type" value="Genomic_DNA"/>
</dbReference>
<evidence type="ECO:0000256" key="1">
    <source>
        <dbReference type="ARBA" id="ARBA00004651"/>
    </source>
</evidence>
<evidence type="ECO:0000313" key="5">
    <source>
        <dbReference type="EMBL" id="HHI97745.1"/>
    </source>
</evidence>
<dbReference type="Gene3D" id="3.30.70.1450">
    <property type="entry name" value="Regulator of K+ conductance, C-terminal domain"/>
    <property type="match status" value="1"/>
</dbReference>
<reference evidence="5" key="1">
    <citation type="journal article" date="2020" name="mSystems">
        <title>Genome- and Community-Level Interaction Insights into Carbon Utilization and Element Cycling Functions of Hydrothermarchaeota in Hydrothermal Sediment.</title>
        <authorList>
            <person name="Zhou Z."/>
            <person name="Liu Y."/>
            <person name="Xu W."/>
            <person name="Pan J."/>
            <person name="Luo Z.H."/>
            <person name="Li M."/>
        </authorList>
    </citation>
    <scope>NUCLEOTIDE SEQUENCE [LARGE SCALE GENOMIC DNA]</scope>
    <source>
        <strain evidence="5">HyVt-533</strain>
    </source>
</reference>
<evidence type="ECO:0000259" key="3">
    <source>
        <dbReference type="PROSITE" id="PS51201"/>
    </source>
</evidence>
<feature type="transmembrane region" description="Helical" evidence="2">
    <location>
        <begin position="7"/>
        <end position="27"/>
    </location>
</feature>